<comment type="catalytic activity">
    <reaction evidence="1 15">
        <text>a 1,2-diacyl-sn-glycero-3-phosphocholine + H2O = a 2-acyl-sn-glycero-3-phosphocholine + a fatty acid + H(+)</text>
        <dbReference type="Rhea" id="RHEA:18689"/>
        <dbReference type="ChEBI" id="CHEBI:15377"/>
        <dbReference type="ChEBI" id="CHEBI:15378"/>
        <dbReference type="ChEBI" id="CHEBI:28868"/>
        <dbReference type="ChEBI" id="CHEBI:57643"/>
        <dbReference type="ChEBI" id="CHEBI:57875"/>
        <dbReference type="EC" id="3.1.1.32"/>
    </reaction>
</comment>
<evidence type="ECO:0000256" key="12">
    <source>
        <dbReference type="ARBA" id="ARBA00023098"/>
    </source>
</evidence>
<evidence type="ECO:0000256" key="6">
    <source>
        <dbReference type="ARBA" id="ARBA00022692"/>
    </source>
</evidence>
<evidence type="ECO:0000313" key="17">
    <source>
        <dbReference type="Proteomes" id="UP000809349"/>
    </source>
</evidence>
<evidence type="ECO:0000256" key="3">
    <source>
        <dbReference type="ARBA" id="ARBA00010525"/>
    </source>
</evidence>
<proteinExistence type="inferred from homology"/>
<comment type="subunit">
    <text evidence="4 15">Homodimer; dimerization is reversible, and the dimeric form is the active one.</text>
</comment>
<dbReference type="EMBL" id="JAFBIL020000004">
    <property type="protein sequence ID" value="MBZ2207821.1"/>
    <property type="molecule type" value="Genomic_DNA"/>
</dbReference>
<feature type="chain" id="PRO_5044979093" description="Phospholipase A1" evidence="15">
    <location>
        <begin position="26"/>
        <end position="351"/>
    </location>
</feature>
<keyword evidence="9 15" id="KW-0378">Hydrolase</keyword>
<accession>A0ABS7SNQ9</accession>
<keyword evidence="13" id="KW-0472">Membrane</keyword>
<evidence type="ECO:0000256" key="4">
    <source>
        <dbReference type="ARBA" id="ARBA00011702"/>
    </source>
</evidence>
<keyword evidence="12 15" id="KW-0443">Lipid metabolism</keyword>
<comment type="subcellular location">
    <subcellularLocation>
        <location evidence="15">Cell outer membrane</location>
        <topology evidence="15">Multi-pass membrane protein</topology>
    </subcellularLocation>
    <text evidence="15">One of the very few enzymes located there.</text>
</comment>
<dbReference type="PRINTS" id="PR01486">
    <property type="entry name" value="PHPHLIPASEA1"/>
</dbReference>
<keyword evidence="5" id="KW-1134">Transmembrane beta strand</keyword>
<dbReference type="InterPro" id="IPR036541">
    <property type="entry name" value="PLipase_A1_sf"/>
</dbReference>
<reference evidence="16 17" key="1">
    <citation type="submission" date="2021-08" db="EMBL/GenBank/DDBJ databases">
        <title>Massilia sp. R798.</title>
        <authorList>
            <person name="Baek J.H."/>
            <person name="Jung H.S."/>
            <person name="Kim K.R."/>
            <person name="Jeon C.O."/>
        </authorList>
    </citation>
    <scope>NUCLEOTIDE SEQUENCE [LARGE SCALE GENOMIC DNA]</scope>
    <source>
        <strain evidence="16 17">R798</strain>
    </source>
</reference>
<comment type="similarity">
    <text evidence="3 15">Belongs to the phospholipase A1 family.</text>
</comment>
<keyword evidence="8 15" id="KW-0732">Signal</keyword>
<dbReference type="InterPro" id="IPR003187">
    <property type="entry name" value="PLipase_A1"/>
</dbReference>
<dbReference type="Proteomes" id="UP000809349">
    <property type="component" value="Unassembled WGS sequence"/>
</dbReference>
<gene>
    <name evidence="16" type="ORF">I4X03_011170</name>
</gene>
<evidence type="ECO:0000256" key="9">
    <source>
        <dbReference type="ARBA" id="ARBA00022801"/>
    </source>
</evidence>
<evidence type="ECO:0000256" key="13">
    <source>
        <dbReference type="ARBA" id="ARBA00023136"/>
    </source>
</evidence>
<keyword evidence="10 15" id="KW-0106">Calcium</keyword>
<dbReference type="CDD" id="cd00541">
    <property type="entry name" value="OMPLA"/>
    <property type="match status" value="1"/>
</dbReference>
<comment type="cofactor">
    <cofactor evidence="15">
        <name>Ca(2+)</name>
        <dbReference type="ChEBI" id="CHEBI:29108"/>
    </cofactor>
    <text evidence="15">Binds 1 Ca(2+) ion per monomer. In the dimeric form the Ca(2+) is bound by different amino acids with binding of each Ca(2+) shared with ligands coming from each monomer. The Ca(2+) ion may have a role in catalysis.</text>
</comment>
<keyword evidence="14 15" id="KW-0998">Cell outer membrane</keyword>
<feature type="signal peptide" evidence="15">
    <location>
        <begin position="1"/>
        <end position="25"/>
    </location>
</feature>
<sequence>MPMSATSKSLACLLVLSAVSPIVVAAPASLADCMTVTENSARLACFDQLAAASVAPGATQAVPAPATPIALTDADAEDIQDAQAVAAAPSRLASHWELGDIDNRALRFRPHQANYLIATYSHAPNGEPYLPFRDLLEQDKGLSHAELAYQLSFKIKMIDQAFSKPVDLWFGYTQKSFWQAANHDASSPFRETNYEPEVMAVMPLKGSLFGVNARFAGLGFVHQSNGQAGSLSRSWNRTYAQVGVDKGNFSLVGRVWKRVSEAADDDNNPDIVDFLGRGDLVAAYQWDNGQELNAMVRYNKSTDKSGVQIGYTYPIAGKVGAYVHLFSGYGQSLIDYNYFQRSIGFGFKVSP</sequence>
<dbReference type="SUPFAM" id="SSF56931">
    <property type="entry name" value="Outer membrane phospholipase A (OMPLA)"/>
    <property type="match status" value="1"/>
</dbReference>
<comment type="function">
    <text evidence="15">Hydrolysis of phosphatidylcholine with phospholipase A2 (EC 3.1.1.4) and phospholipase A1 (EC 3.1.1.32) activities.</text>
</comment>
<evidence type="ECO:0000256" key="15">
    <source>
        <dbReference type="RuleBase" id="RU366027"/>
    </source>
</evidence>
<evidence type="ECO:0000256" key="8">
    <source>
        <dbReference type="ARBA" id="ARBA00022729"/>
    </source>
</evidence>
<keyword evidence="11 15" id="KW-0442">Lipid degradation</keyword>
<keyword evidence="7 15" id="KW-0479">Metal-binding</keyword>
<organism evidence="16 17">
    <name type="scientific">Massilia soli</name>
    <dbReference type="NCBI Taxonomy" id="2792854"/>
    <lineage>
        <taxon>Bacteria</taxon>
        <taxon>Pseudomonadati</taxon>
        <taxon>Pseudomonadota</taxon>
        <taxon>Betaproteobacteria</taxon>
        <taxon>Burkholderiales</taxon>
        <taxon>Oxalobacteraceae</taxon>
        <taxon>Telluria group</taxon>
        <taxon>Massilia</taxon>
    </lineage>
</organism>
<evidence type="ECO:0000256" key="14">
    <source>
        <dbReference type="ARBA" id="ARBA00023237"/>
    </source>
</evidence>
<evidence type="ECO:0000256" key="5">
    <source>
        <dbReference type="ARBA" id="ARBA00022452"/>
    </source>
</evidence>
<keyword evidence="17" id="KW-1185">Reference proteome</keyword>
<dbReference type="PANTHER" id="PTHR40457:SF1">
    <property type="entry name" value="PHOSPHOLIPASE A1"/>
    <property type="match status" value="1"/>
</dbReference>
<evidence type="ECO:0000256" key="1">
    <source>
        <dbReference type="ARBA" id="ARBA00000111"/>
    </source>
</evidence>
<protein>
    <recommendedName>
        <fullName evidence="15">Phospholipase A1</fullName>
        <ecNumber evidence="15">3.1.1.32</ecNumber>
        <ecNumber evidence="15">3.1.1.4</ecNumber>
    </recommendedName>
    <alternativeName>
        <fullName evidence="15">Phosphatidylcholine 1-acylhydrolase</fullName>
    </alternativeName>
</protein>
<name>A0ABS7SNQ9_9BURK</name>
<dbReference type="Pfam" id="PF02253">
    <property type="entry name" value="PLA1"/>
    <property type="match status" value="1"/>
</dbReference>
<dbReference type="EC" id="3.1.1.32" evidence="15"/>
<comment type="catalytic activity">
    <reaction evidence="2 15">
        <text>a 1,2-diacyl-sn-glycero-3-phosphocholine + H2O = a 1-acyl-sn-glycero-3-phosphocholine + a fatty acid + H(+)</text>
        <dbReference type="Rhea" id="RHEA:15801"/>
        <dbReference type="ChEBI" id="CHEBI:15377"/>
        <dbReference type="ChEBI" id="CHEBI:15378"/>
        <dbReference type="ChEBI" id="CHEBI:28868"/>
        <dbReference type="ChEBI" id="CHEBI:57643"/>
        <dbReference type="ChEBI" id="CHEBI:58168"/>
        <dbReference type="EC" id="3.1.1.4"/>
    </reaction>
</comment>
<evidence type="ECO:0000313" key="16">
    <source>
        <dbReference type="EMBL" id="MBZ2207821.1"/>
    </source>
</evidence>
<keyword evidence="6" id="KW-0812">Transmembrane</keyword>
<evidence type="ECO:0000256" key="7">
    <source>
        <dbReference type="ARBA" id="ARBA00022723"/>
    </source>
</evidence>
<dbReference type="EC" id="3.1.1.4" evidence="15"/>
<dbReference type="PANTHER" id="PTHR40457">
    <property type="entry name" value="PHOSPHOLIPASE A1"/>
    <property type="match status" value="1"/>
</dbReference>
<comment type="caution">
    <text evidence="16">The sequence shown here is derived from an EMBL/GenBank/DDBJ whole genome shotgun (WGS) entry which is preliminary data.</text>
</comment>
<evidence type="ECO:0000256" key="10">
    <source>
        <dbReference type="ARBA" id="ARBA00022837"/>
    </source>
</evidence>
<dbReference type="Gene3D" id="2.40.230.10">
    <property type="entry name" value="Phospholipase A1"/>
    <property type="match status" value="1"/>
</dbReference>
<evidence type="ECO:0000256" key="11">
    <source>
        <dbReference type="ARBA" id="ARBA00022963"/>
    </source>
</evidence>
<evidence type="ECO:0000256" key="2">
    <source>
        <dbReference type="ARBA" id="ARBA00001604"/>
    </source>
</evidence>